<feature type="compositionally biased region" description="Basic and acidic residues" evidence="1">
    <location>
        <begin position="139"/>
        <end position="150"/>
    </location>
</feature>
<dbReference type="EMBL" id="JARVKF010000212">
    <property type="protein sequence ID" value="KAK9421078.1"/>
    <property type="molecule type" value="Genomic_DNA"/>
</dbReference>
<name>A0ABR2V359_9PEZI</name>
<evidence type="ECO:0000313" key="2">
    <source>
        <dbReference type="EMBL" id="KAK9421078.1"/>
    </source>
</evidence>
<evidence type="ECO:0000313" key="3">
    <source>
        <dbReference type="Proteomes" id="UP001408356"/>
    </source>
</evidence>
<accession>A0ABR2V359</accession>
<dbReference type="Proteomes" id="UP001408356">
    <property type="component" value="Unassembled WGS sequence"/>
</dbReference>
<evidence type="ECO:0000256" key="1">
    <source>
        <dbReference type="SAM" id="MobiDB-lite"/>
    </source>
</evidence>
<feature type="region of interest" description="Disordered" evidence="1">
    <location>
        <begin position="84"/>
        <end position="150"/>
    </location>
</feature>
<sequence length="233" mass="26331">MHQPCEHRSRSNDSCLYSCFGGGRCEGTVSQSHYKTQCDECEGVAREKRRVRTQATQAAQNYGWGTTGNRDSYEPTLLHALAGLPGGDLYSPHSHRRPQQQKSNNHNLPEHQVNGRARPVRNLPPMPSSQPQYYSQRQMRAEPRRVPKPDPIRIQNTKVHQPQIHHSVYQPHAAQVAQVVYAPKRPVRRDSNGVSEFGSDDGDSPGWRSAHMAAPRAVSPLQQGYNSYQPWPR</sequence>
<feature type="compositionally biased region" description="Polar residues" evidence="1">
    <location>
        <begin position="220"/>
        <end position="233"/>
    </location>
</feature>
<protein>
    <submittedName>
        <fullName evidence="2">Uncharacterized protein</fullName>
    </submittedName>
</protein>
<keyword evidence="3" id="KW-1185">Reference proteome</keyword>
<feature type="compositionally biased region" description="Low complexity" evidence="1">
    <location>
        <begin position="129"/>
        <end position="138"/>
    </location>
</feature>
<feature type="region of interest" description="Disordered" evidence="1">
    <location>
        <begin position="188"/>
        <end position="233"/>
    </location>
</feature>
<proteinExistence type="predicted"/>
<gene>
    <name evidence="2" type="ORF">SUNI508_06223</name>
</gene>
<reference evidence="2 3" key="1">
    <citation type="journal article" date="2024" name="J. Plant Pathol.">
        <title>Sequence and assembly of the genome of Seiridium unicorne, isolate CBS 538.82, causal agent of cypress canker disease.</title>
        <authorList>
            <person name="Scali E."/>
            <person name="Rocca G.D."/>
            <person name="Danti R."/>
            <person name="Garbelotto M."/>
            <person name="Barberini S."/>
            <person name="Baroncelli R."/>
            <person name="Emiliani G."/>
        </authorList>
    </citation>
    <scope>NUCLEOTIDE SEQUENCE [LARGE SCALE GENOMIC DNA]</scope>
    <source>
        <strain evidence="2 3">BM-138-508</strain>
    </source>
</reference>
<comment type="caution">
    <text evidence="2">The sequence shown here is derived from an EMBL/GenBank/DDBJ whole genome shotgun (WGS) entry which is preliminary data.</text>
</comment>
<organism evidence="2 3">
    <name type="scientific">Seiridium unicorne</name>
    <dbReference type="NCBI Taxonomy" id="138068"/>
    <lineage>
        <taxon>Eukaryota</taxon>
        <taxon>Fungi</taxon>
        <taxon>Dikarya</taxon>
        <taxon>Ascomycota</taxon>
        <taxon>Pezizomycotina</taxon>
        <taxon>Sordariomycetes</taxon>
        <taxon>Xylariomycetidae</taxon>
        <taxon>Amphisphaeriales</taxon>
        <taxon>Sporocadaceae</taxon>
        <taxon>Seiridium</taxon>
    </lineage>
</organism>